<accession>D8TMF3</accession>
<dbReference type="InterPro" id="IPR032675">
    <property type="entry name" value="LRR_dom_sf"/>
</dbReference>
<organism evidence="3">
    <name type="scientific">Volvox carteri f. nagariensis</name>
    <dbReference type="NCBI Taxonomy" id="3068"/>
    <lineage>
        <taxon>Eukaryota</taxon>
        <taxon>Viridiplantae</taxon>
        <taxon>Chlorophyta</taxon>
        <taxon>core chlorophytes</taxon>
        <taxon>Chlorophyceae</taxon>
        <taxon>CS clade</taxon>
        <taxon>Chlamydomonadales</taxon>
        <taxon>Volvocaceae</taxon>
        <taxon>Volvox</taxon>
    </lineage>
</organism>
<dbReference type="KEGG" id="vcn:VOLCADRAFT_87858"/>
<dbReference type="AlphaFoldDB" id="D8TMF3"/>
<dbReference type="GeneID" id="9624875"/>
<protein>
    <recommendedName>
        <fullName evidence="4">Leucine-rich repeat-containing N-terminal plant-type domain-containing protein</fullName>
    </recommendedName>
</protein>
<proteinExistence type="predicted"/>
<reference evidence="2 3" key="1">
    <citation type="journal article" date="2010" name="Science">
        <title>Genomic analysis of organismal complexity in the multicellular green alga Volvox carteri.</title>
        <authorList>
            <person name="Prochnik S.E."/>
            <person name="Umen J."/>
            <person name="Nedelcu A.M."/>
            <person name="Hallmann A."/>
            <person name="Miller S.M."/>
            <person name="Nishii I."/>
            <person name="Ferris P."/>
            <person name="Kuo A."/>
            <person name="Mitros T."/>
            <person name="Fritz-Laylin L.K."/>
            <person name="Hellsten U."/>
            <person name="Chapman J."/>
            <person name="Simakov O."/>
            <person name="Rensing S.A."/>
            <person name="Terry A."/>
            <person name="Pangilinan J."/>
            <person name="Kapitonov V."/>
            <person name="Jurka J."/>
            <person name="Salamov A."/>
            <person name="Shapiro H."/>
            <person name="Schmutz J."/>
            <person name="Grimwood J."/>
            <person name="Lindquist E."/>
            <person name="Lucas S."/>
            <person name="Grigoriev I.V."/>
            <person name="Schmitt R."/>
            <person name="Kirk D."/>
            <person name="Rokhsar D.S."/>
        </authorList>
    </citation>
    <scope>NUCLEOTIDE SEQUENCE [LARGE SCALE GENOMIC DNA]</scope>
    <source>
        <strain evidence="3">f. Nagariensis / Eve</strain>
    </source>
</reference>
<dbReference type="PRINTS" id="PR00019">
    <property type="entry name" value="LEURICHRPT"/>
</dbReference>
<evidence type="ECO:0008006" key="4">
    <source>
        <dbReference type="Google" id="ProtNLM"/>
    </source>
</evidence>
<evidence type="ECO:0000256" key="1">
    <source>
        <dbReference type="ARBA" id="ARBA00004430"/>
    </source>
</evidence>
<dbReference type="OrthoDB" id="1535479at2759"/>
<dbReference type="PANTHER" id="PTHR48010:SF58">
    <property type="entry name" value="RECEPTOR PROTEIN KINASE-LIKE PROTEIN ZAR1"/>
    <property type="match status" value="1"/>
</dbReference>
<dbReference type="InterPro" id="IPR001611">
    <property type="entry name" value="Leu-rich_rpt"/>
</dbReference>
<dbReference type="GO" id="GO:0005930">
    <property type="term" value="C:axoneme"/>
    <property type="evidence" value="ECO:0007669"/>
    <property type="project" value="UniProtKB-SubCell"/>
</dbReference>
<dbReference type="STRING" id="3068.D8TMF3"/>
<dbReference type="RefSeq" id="XP_002947583.1">
    <property type="nucleotide sequence ID" value="XM_002947537.1"/>
</dbReference>
<dbReference type="Pfam" id="PF00560">
    <property type="entry name" value="LRR_1"/>
    <property type="match status" value="2"/>
</dbReference>
<evidence type="ECO:0000313" key="2">
    <source>
        <dbReference type="EMBL" id="EFJ51116.1"/>
    </source>
</evidence>
<gene>
    <name evidence="2" type="ORF">VOLCADRAFT_87858</name>
</gene>
<dbReference type="InterPro" id="IPR050994">
    <property type="entry name" value="At_inactive_RLKs"/>
</dbReference>
<dbReference type="EMBL" id="GL378328">
    <property type="protein sequence ID" value="EFJ51116.1"/>
    <property type="molecule type" value="Genomic_DNA"/>
</dbReference>
<dbReference type="InParanoid" id="D8TMF3"/>
<sequence>MEVKDRDPEWHGAMSKWPVHTCNTSGVCKIDPCARPGTRTGPRFEFVEGRTDWEGVSCRYQWNWDRSIPRLVTNIHLPKRGLTGSLPRSFLLFDNITELDMDSNQLTGTLPREIGCLRNLIEIDLSNNRLQGTIPQEWNLLNGLVEMELDGNGGLAGCVPAECPPFNRVCGSFFATPCPSFTTDRLIGTDIRGTRLS</sequence>
<keyword evidence="3" id="KW-1185">Reference proteome</keyword>
<comment type="subcellular location">
    <subcellularLocation>
        <location evidence="1">Cytoplasm</location>
        <location evidence="1">Cytoskeleton</location>
        <location evidence="1">Cilium axoneme</location>
    </subcellularLocation>
</comment>
<dbReference type="Gene3D" id="3.80.10.10">
    <property type="entry name" value="Ribonuclease Inhibitor"/>
    <property type="match status" value="1"/>
</dbReference>
<dbReference type="PANTHER" id="PTHR48010">
    <property type="entry name" value="OS05G0588300 PROTEIN"/>
    <property type="match status" value="1"/>
</dbReference>
<name>D8TMF3_VOLCA</name>
<dbReference type="SUPFAM" id="SSF52058">
    <property type="entry name" value="L domain-like"/>
    <property type="match status" value="1"/>
</dbReference>
<evidence type="ECO:0000313" key="3">
    <source>
        <dbReference type="Proteomes" id="UP000001058"/>
    </source>
</evidence>
<dbReference type="Proteomes" id="UP000001058">
    <property type="component" value="Unassembled WGS sequence"/>
</dbReference>